<name>A0A5Q6RPV3_9ACTN</name>
<keyword evidence="4" id="KW-0378">Hydrolase</keyword>
<dbReference type="EMBL" id="VDFQ02000006">
    <property type="protein sequence ID" value="KAA1420072.1"/>
    <property type="molecule type" value="Genomic_DNA"/>
</dbReference>
<keyword evidence="3" id="KW-0645">Protease</keyword>
<accession>A0A5Q6RPV3</accession>
<dbReference type="Pfam" id="PF17676">
    <property type="entry name" value="Peptidase_S66C"/>
    <property type="match status" value="1"/>
</dbReference>
<dbReference type="PANTHER" id="PTHR30237">
    <property type="entry name" value="MURAMOYLTETRAPEPTIDE CARBOXYPEPTIDASE"/>
    <property type="match status" value="1"/>
</dbReference>
<gene>
    <name evidence="9" type="ORF">FE697_019530</name>
</gene>
<evidence type="ECO:0000256" key="2">
    <source>
        <dbReference type="ARBA" id="ARBA00022645"/>
    </source>
</evidence>
<evidence type="ECO:0000313" key="10">
    <source>
        <dbReference type="Proteomes" id="UP000307768"/>
    </source>
</evidence>
<proteinExistence type="inferred from homology"/>
<dbReference type="OrthoDB" id="9807329at2"/>
<protein>
    <submittedName>
        <fullName evidence="9">LD-carboxypeptidase</fullName>
    </submittedName>
</protein>
<dbReference type="InterPro" id="IPR027478">
    <property type="entry name" value="LdcA_N"/>
</dbReference>
<feature type="active site" description="Charge relay system" evidence="6">
    <location>
        <position position="215"/>
    </location>
</feature>
<evidence type="ECO:0000256" key="4">
    <source>
        <dbReference type="ARBA" id="ARBA00022801"/>
    </source>
</evidence>
<evidence type="ECO:0000259" key="8">
    <source>
        <dbReference type="Pfam" id="PF17676"/>
    </source>
</evidence>
<dbReference type="RefSeq" id="WP_149771296.1">
    <property type="nucleotide sequence ID" value="NZ_VDFQ02000006.1"/>
</dbReference>
<keyword evidence="2 9" id="KW-0121">Carboxypeptidase</keyword>
<dbReference type="PANTHER" id="PTHR30237:SF2">
    <property type="entry name" value="MUREIN TETRAPEPTIDE CARBOXYPEPTIDASE"/>
    <property type="match status" value="1"/>
</dbReference>
<dbReference type="GO" id="GO:0006508">
    <property type="term" value="P:proteolysis"/>
    <property type="evidence" value="ECO:0007669"/>
    <property type="project" value="UniProtKB-KW"/>
</dbReference>
<sequence>MPRHAPSLGPLARGDRVALVAPAGPVPSDQLDRASELLRTWGLEPVESKHVRDHHPTADYLAGTDADRAADLTDAWCDPTVDAVFCVRGGYGSVRVLDHLDAEALRAARPKPLFGSSDVTAIHEYWRESLGVSTWFTPMIATLALLDDAAATADLRRAMLEPWDGRTYTRSGAGTITTGQASGTLIGGNLAVLAMTIGARSRPAPRPGPYVALLEDVNEEPYRIDGFLTSLLRSGWFDDVAGIVLGSWDDCGDLEAVREVCTERLGPLGVPIAWELGFGHGPAAPSIPLGTVVDLDASTPALTIRSGARLATTTSREQR</sequence>
<dbReference type="Pfam" id="PF02016">
    <property type="entry name" value="Peptidase_S66"/>
    <property type="match status" value="1"/>
</dbReference>
<feature type="active site" description="Charge relay system" evidence="6">
    <location>
        <position position="280"/>
    </location>
</feature>
<feature type="domain" description="LD-carboxypeptidase N-terminal" evidence="7">
    <location>
        <begin position="17"/>
        <end position="135"/>
    </location>
</feature>
<dbReference type="AlphaFoldDB" id="A0A5Q6RPV3"/>
<dbReference type="GO" id="GO:0004180">
    <property type="term" value="F:carboxypeptidase activity"/>
    <property type="evidence" value="ECO:0007669"/>
    <property type="project" value="UniProtKB-KW"/>
</dbReference>
<feature type="domain" description="LD-carboxypeptidase C-terminal" evidence="8">
    <location>
        <begin position="182"/>
        <end position="294"/>
    </location>
</feature>
<organism evidence="9 10">
    <name type="scientific">Mumia zhuanghuii</name>
    <dbReference type="NCBI Taxonomy" id="2585211"/>
    <lineage>
        <taxon>Bacteria</taxon>
        <taxon>Bacillati</taxon>
        <taxon>Actinomycetota</taxon>
        <taxon>Actinomycetes</taxon>
        <taxon>Propionibacteriales</taxon>
        <taxon>Nocardioidaceae</taxon>
        <taxon>Mumia</taxon>
    </lineage>
</organism>
<dbReference type="PIRSF" id="PIRSF028757">
    <property type="entry name" value="LD-carboxypeptidase"/>
    <property type="match status" value="1"/>
</dbReference>
<dbReference type="Gene3D" id="3.50.30.60">
    <property type="entry name" value="LD-carboxypeptidase A C-terminal domain-like"/>
    <property type="match status" value="1"/>
</dbReference>
<evidence type="ECO:0000313" key="9">
    <source>
        <dbReference type="EMBL" id="KAA1420072.1"/>
    </source>
</evidence>
<dbReference type="SUPFAM" id="SSF52317">
    <property type="entry name" value="Class I glutamine amidotransferase-like"/>
    <property type="match status" value="1"/>
</dbReference>
<reference evidence="9 10" key="1">
    <citation type="submission" date="2019-09" db="EMBL/GenBank/DDBJ databases">
        <title>Mumia zhuanghuii sp. nov. isolated from the intestinal contents of plateau pika (Ochotona curzoniae) in the Qinghai-Tibet plateau of China.</title>
        <authorList>
            <person name="Tian Z."/>
        </authorList>
    </citation>
    <scope>NUCLEOTIDE SEQUENCE [LARGE SCALE GENOMIC DNA]</scope>
    <source>
        <strain evidence="10">350</strain>
    </source>
</reference>
<evidence type="ECO:0000256" key="3">
    <source>
        <dbReference type="ARBA" id="ARBA00022670"/>
    </source>
</evidence>
<evidence type="ECO:0000256" key="5">
    <source>
        <dbReference type="ARBA" id="ARBA00022825"/>
    </source>
</evidence>
<dbReference type="Proteomes" id="UP000307768">
    <property type="component" value="Unassembled WGS sequence"/>
</dbReference>
<dbReference type="SUPFAM" id="SSF141986">
    <property type="entry name" value="LD-carboxypeptidase A C-terminal domain-like"/>
    <property type="match status" value="1"/>
</dbReference>
<dbReference type="InterPro" id="IPR040449">
    <property type="entry name" value="Peptidase_S66_N"/>
</dbReference>
<dbReference type="InterPro" id="IPR027461">
    <property type="entry name" value="Carboxypeptidase_A_C_sf"/>
</dbReference>
<dbReference type="InterPro" id="IPR029062">
    <property type="entry name" value="Class_I_gatase-like"/>
</dbReference>
<evidence type="ECO:0000256" key="6">
    <source>
        <dbReference type="PIRSR" id="PIRSR028757-1"/>
    </source>
</evidence>
<dbReference type="Gene3D" id="3.40.50.10740">
    <property type="entry name" value="Class I glutamine amidotransferase-like"/>
    <property type="match status" value="1"/>
</dbReference>
<dbReference type="InterPro" id="IPR003507">
    <property type="entry name" value="S66_fam"/>
</dbReference>
<comment type="similarity">
    <text evidence="1">Belongs to the peptidase S66 family.</text>
</comment>
<keyword evidence="5" id="KW-0720">Serine protease</keyword>
<dbReference type="InterPro" id="IPR040921">
    <property type="entry name" value="Peptidase_S66C"/>
</dbReference>
<comment type="caution">
    <text evidence="9">The sequence shown here is derived from an EMBL/GenBank/DDBJ whole genome shotgun (WGS) entry which is preliminary data.</text>
</comment>
<dbReference type="GO" id="GO:0008236">
    <property type="term" value="F:serine-type peptidase activity"/>
    <property type="evidence" value="ECO:0007669"/>
    <property type="project" value="UniProtKB-KW"/>
</dbReference>
<evidence type="ECO:0000259" key="7">
    <source>
        <dbReference type="Pfam" id="PF02016"/>
    </source>
</evidence>
<dbReference type="CDD" id="cd07025">
    <property type="entry name" value="Peptidase_S66"/>
    <property type="match status" value="1"/>
</dbReference>
<evidence type="ECO:0000256" key="1">
    <source>
        <dbReference type="ARBA" id="ARBA00010233"/>
    </source>
</evidence>
<feature type="active site" description="Nucleophile" evidence="6">
    <location>
        <position position="117"/>
    </location>
</feature>